<feature type="compositionally biased region" description="Basic residues" evidence="8">
    <location>
        <begin position="87"/>
        <end position="102"/>
    </location>
</feature>
<evidence type="ECO:0000313" key="11">
    <source>
        <dbReference type="RefSeq" id="XP_065666018.1"/>
    </source>
</evidence>
<feature type="compositionally biased region" description="Low complexity" evidence="8">
    <location>
        <begin position="225"/>
        <end position="239"/>
    </location>
</feature>
<keyword evidence="5 11" id="KW-0418">Kinase</keyword>
<evidence type="ECO:0000256" key="2">
    <source>
        <dbReference type="ARBA" id="ARBA00022527"/>
    </source>
</evidence>
<feature type="domain" description="Protein kinase" evidence="9">
    <location>
        <begin position="435"/>
        <end position="729"/>
    </location>
</feature>
<dbReference type="InterPro" id="IPR008271">
    <property type="entry name" value="Ser/Thr_kinase_AS"/>
</dbReference>
<dbReference type="PANTHER" id="PTHR24056">
    <property type="entry name" value="CELL DIVISION PROTEIN KINASE"/>
    <property type="match status" value="1"/>
</dbReference>
<dbReference type="InterPro" id="IPR017441">
    <property type="entry name" value="Protein_kinase_ATP_BS"/>
</dbReference>
<feature type="region of interest" description="Disordered" evidence="8">
    <location>
        <begin position="784"/>
        <end position="856"/>
    </location>
</feature>
<dbReference type="PROSITE" id="PS00107">
    <property type="entry name" value="PROTEIN_KINASE_ATP"/>
    <property type="match status" value="1"/>
</dbReference>
<feature type="compositionally biased region" description="Basic and acidic residues" evidence="8">
    <location>
        <begin position="169"/>
        <end position="179"/>
    </location>
</feature>
<feature type="region of interest" description="Disordered" evidence="8">
    <location>
        <begin position="87"/>
        <end position="106"/>
    </location>
</feature>
<name>A0ABM4CVP9_HYDVU</name>
<keyword evidence="10" id="KW-1185">Reference proteome</keyword>
<dbReference type="PROSITE" id="PS50011">
    <property type="entry name" value="PROTEIN_KINASE_DOM"/>
    <property type="match status" value="1"/>
</dbReference>
<organism evidence="10 11">
    <name type="scientific">Hydra vulgaris</name>
    <name type="common">Hydra</name>
    <name type="synonym">Hydra attenuata</name>
    <dbReference type="NCBI Taxonomy" id="6087"/>
    <lineage>
        <taxon>Eukaryota</taxon>
        <taxon>Metazoa</taxon>
        <taxon>Cnidaria</taxon>
        <taxon>Hydrozoa</taxon>
        <taxon>Hydroidolina</taxon>
        <taxon>Anthoathecata</taxon>
        <taxon>Aplanulata</taxon>
        <taxon>Hydridae</taxon>
        <taxon>Hydra</taxon>
    </lineage>
</organism>
<dbReference type="PROSITE" id="PS00108">
    <property type="entry name" value="PROTEIN_KINASE_ST"/>
    <property type="match status" value="1"/>
</dbReference>
<feature type="region of interest" description="Disordered" evidence="8">
    <location>
        <begin position="1"/>
        <end position="47"/>
    </location>
</feature>
<evidence type="ECO:0000259" key="9">
    <source>
        <dbReference type="PROSITE" id="PS50011"/>
    </source>
</evidence>
<evidence type="ECO:0000256" key="1">
    <source>
        <dbReference type="ARBA" id="ARBA00006485"/>
    </source>
</evidence>
<proteinExistence type="inferred from homology"/>
<dbReference type="PANTHER" id="PTHR24056:SF546">
    <property type="entry name" value="CYCLIN-DEPENDENT KINASE 12"/>
    <property type="match status" value="1"/>
</dbReference>
<comment type="similarity">
    <text evidence="1">Belongs to the protein kinase superfamily. CMGC Ser/Thr protein kinase family. CDC2/CDKX subfamily.</text>
</comment>
<gene>
    <name evidence="11" type="primary">LOC100210000</name>
</gene>
<feature type="compositionally biased region" description="Basic residues" evidence="8">
    <location>
        <begin position="13"/>
        <end position="33"/>
    </location>
</feature>
<dbReference type="SMART" id="SM00220">
    <property type="entry name" value="S_TKc"/>
    <property type="match status" value="1"/>
</dbReference>
<feature type="compositionally biased region" description="Basic residues" evidence="8">
    <location>
        <begin position="152"/>
        <end position="168"/>
    </location>
</feature>
<evidence type="ECO:0000256" key="3">
    <source>
        <dbReference type="ARBA" id="ARBA00022679"/>
    </source>
</evidence>
<evidence type="ECO:0000256" key="6">
    <source>
        <dbReference type="ARBA" id="ARBA00022840"/>
    </source>
</evidence>
<dbReference type="Gene3D" id="1.10.510.10">
    <property type="entry name" value="Transferase(Phosphotransferase) domain 1"/>
    <property type="match status" value="1"/>
</dbReference>
<keyword evidence="3" id="KW-0808">Transferase</keyword>
<evidence type="ECO:0000256" key="7">
    <source>
        <dbReference type="PROSITE-ProRule" id="PRU10141"/>
    </source>
</evidence>
<evidence type="ECO:0000256" key="8">
    <source>
        <dbReference type="SAM" id="MobiDB-lite"/>
    </source>
</evidence>
<feature type="binding site" evidence="7">
    <location>
        <position position="464"/>
    </location>
    <ligand>
        <name>ATP</name>
        <dbReference type="ChEBI" id="CHEBI:30616"/>
    </ligand>
</feature>
<dbReference type="RefSeq" id="XP_065666018.1">
    <property type="nucleotide sequence ID" value="XM_065809946.1"/>
</dbReference>
<reference evidence="11" key="1">
    <citation type="submission" date="2025-08" db="UniProtKB">
        <authorList>
            <consortium name="RefSeq"/>
        </authorList>
    </citation>
    <scope>IDENTIFICATION</scope>
</reference>
<dbReference type="GeneID" id="100210000"/>
<dbReference type="InterPro" id="IPR011009">
    <property type="entry name" value="Kinase-like_dom_sf"/>
</dbReference>
<keyword evidence="4 7" id="KW-0547">Nucleotide-binding</keyword>
<evidence type="ECO:0000256" key="5">
    <source>
        <dbReference type="ARBA" id="ARBA00022777"/>
    </source>
</evidence>
<accession>A0ABM4CVP9</accession>
<protein>
    <submittedName>
        <fullName evidence="11">Cyclin-dependent kinase 12</fullName>
    </submittedName>
</protein>
<feature type="compositionally biased region" description="Pro residues" evidence="8">
    <location>
        <begin position="330"/>
        <end position="355"/>
    </location>
</feature>
<dbReference type="InterPro" id="IPR050108">
    <property type="entry name" value="CDK"/>
</dbReference>
<feature type="region of interest" description="Disordered" evidence="8">
    <location>
        <begin position="306"/>
        <end position="367"/>
    </location>
</feature>
<feature type="compositionally biased region" description="Low complexity" evidence="8">
    <location>
        <begin position="185"/>
        <end position="203"/>
    </location>
</feature>
<evidence type="ECO:0000313" key="10">
    <source>
        <dbReference type="Proteomes" id="UP001652625"/>
    </source>
</evidence>
<keyword evidence="6 7" id="KW-0067">ATP-binding</keyword>
<feature type="compositionally biased region" description="Polar residues" evidence="8">
    <location>
        <begin position="1"/>
        <end position="10"/>
    </location>
</feature>
<feature type="compositionally biased region" description="Polar residues" evidence="8">
    <location>
        <begin position="266"/>
        <end position="283"/>
    </location>
</feature>
<dbReference type="Proteomes" id="UP001652625">
    <property type="component" value="Chromosome 11"/>
</dbReference>
<feature type="compositionally biased region" description="Low complexity" evidence="8">
    <location>
        <begin position="822"/>
        <end position="833"/>
    </location>
</feature>
<dbReference type="Gene3D" id="3.30.200.20">
    <property type="entry name" value="Phosphorylase Kinase, domain 1"/>
    <property type="match status" value="1"/>
</dbReference>
<dbReference type="GO" id="GO:0016301">
    <property type="term" value="F:kinase activity"/>
    <property type="evidence" value="ECO:0007669"/>
    <property type="project" value="UniProtKB-KW"/>
</dbReference>
<dbReference type="InterPro" id="IPR000719">
    <property type="entry name" value="Prot_kinase_dom"/>
</dbReference>
<dbReference type="SUPFAM" id="SSF56112">
    <property type="entry name" value="Protein kinase-like (PK-like)"/>
    <property type="match status" value="1"/>
</dbReference>
<feature type="region of interest" description="Disordered" evidence="8">
    <location>
        <begin position="118"/>
        <end position="283"/>
    </location>
</feature>
<keyword evidence="2" id="KW-0723">Serine/threonine-protein kinase</keyword>
<evidence type="ECO:0000256" key="4">
    <source>
        <dbReference type="ARBA" id="ARBA00022741"/>
    </source>
</evidence>
<sequence length="927" mass="104781">MVSSPSNSESLTKRHKNKKSKKLKKEKKSKSKSKSIITSGFLPPINVGSLASLKDRYESLSSDDGEYNDFKEKRNSYDKDLSDVYIKKKKKHKSDRKHKKISSRVEVPVEMPLKYSGFSETRYYERRRSNTSPVEFGGYPEKLRNDAAYNRRSPRHRTSQSRYSRKSHDKSFSPYDRRTASPYNSDSISYRSVSPRSPRYSPYGTYGYKSPYNRRSPQNYRKRSISPTSSRSSQKLSSSNFKKAKPDLQSSPKLPMQRKRVRTDNAKSSNIISNSYLPPNNSIYLPQTNIVPPTTQMSMSQFFMSQTQINKRDSPPPAPPAVPPLNVLGCPPPPPLQSPPSVPPPPSSAPPPPLPEDGKNLNVPPLPPLPLPPNIPDIDMIVSSPELQDEVENSQNVADSQSSLSIDTTSNYSTPNSMHLFGKDSEWGERCVDMFEIITIVGEGTYGQVFKAKDKLTGEMVALKKVRLDKEKEGFPITAVREIKILRQLSHPSIVNLKEIVTDKQSALDFRKDKGDFYLVFEYCDHDLMGILESGFVQFTTEHISSMMKQLMEGLNYCHGKHFLHRDIKCSNILMSNRGEIKLADFGLARLFESENEGRQYTNRVITLWYRPPELLLGEERYGPAIDVWSCGCILGELFRRKPLFLGNTEITQLDLISRVCGTPTPAVWPDVIHLPLYNTIKLKKQYKRKIKEEYASLPKDALDLLDQMLVLDPSKRITSEETLKHPFLKNTVPEKVVPPKFPAWQDCHEMWSKERKRQARLDAQTKGAACKPEESMDFFMNNEMKNDGLPINSAVGDQLPPPPPLPSLSSGCRKNNSPAESPSVTTNSSVSPGKANDTDKLQNPPVKNDTNNINYQPIGGFMPSVNYYSSLNTTQNNTIDTSEINLKKTRRTSVRSDIQLNHYTSKPVNFRKSAGSEVVSTANYAL</sequence>
<dbReference type="Pfam" id="PF00069">
    <property type="entry name" value="Pkinase"/>
    <property type="match status" value="1"/>
</dbReference>